<dbReference type="EMBL" id="DVLX01000030">
    <property type="protein sequence ID" value="HIT99199.1"/>
    <property type="molecule type" value="Genomic_DNA"/>
</dbReference>
<dbReference type="CDD" id="cd07743">
    <property type="entry name" value="metallo-hydrolase-like_MBL-fold"/>
    <property type="match status" value="1"/>
</dbReference>
<reference evidence="2" key="2">
    <citation type="journal article" date="2021" name="PeerJ">
        <title>Extensive microbial diversity within the chicken gut microbiome revealed by metagenomics and culture.</title>
        <authorList>
            <person name="Gilroy R."/>
            <person name="Ravi A."/>
            <person name="Getino M."/>
            <person name="Pursley I."/>
            <person name="Horton D.L."/>
            <person name="Alikhan N.F."/>
            <person name="Baker D."/>
            <person name="Gharbi K."/>
            <person name="Hall N."/>
            <person name="Watson M."/>
            <person name="Adriaenssens E.M."/>
            <person name="Foster-Nyarko E."/>
            <person name="Jarju S."/>
            <person name="Secka A."/>
            <person name="Antonio M."/>
            <person name="Oren A."/>
            <person name="Chaudhuri R.R."/>
            <person name="La Ragione R."/>
            <person name="Hildebrand F."/>
            <person name="Pallen M.J."/>
        </authorList>
    </citation>
    <scope>NUCLEOTIDE SEQUENCE</scope>
    <source>
        <strain evidence="2">CHK176-22527</strain>
    </source>
</reference>
<comment type="caution">
    <text evidence="2">The sequence shown here is derived from an EMBL/GenBank/DDBJ whole genome shotgun (WGS) entry which is preliminary data.</text>
</comment>
<dbReference type="PANTHER" id="PTHR42951">
    <property type="entry name" value="METALLO-BETA-LACTAMASE DOMAIN-CONTAINING"/>
    <property type="match status" value="1"/>
</dbReference>
<dbReference type="AlphaFoldDB" id="A0A9D1KV81"/>
<organism evidence="2 3">
    <name type="scientific">Candidatus Allocopromorpha excrementavium</name>
    <dbReference type="NCBI Taxonomy" id="2840741"/>
    <lineage>
        <taxon>Bacteria</taxon>
        <taxon>Bacillati</taxon>
        <taxon>Bacillota</taxon>
        <taxon>Clostridia</taxon>
        <taxon>Eubacteriales</taxon>
        <taxon>Eubacteriaceae</taxon>
        <taxon>Eubacteriaceae incertae sedis</taxon>
        <taxon>Candidatus Allocopromorpha</taxon>
    </lineage>
</organism>
<proteinExistence type="predicted"/>
<gene>
    <name evidence="2" type="ORF">IAD12_02965</name>
</gene>
<dbReference type="PANTHER" id="PTHR42951:SF14">
    <property type="entry name" value="METALLO-BETA-LACTAMASE SUPERFAMILY PROTEIN"/>
    <property type="match status" value="1"/>
</dbReference>
<evidence type="ECO:0000313" key="2">
    <source>
        <dbReference type="EMBL" id="HIT99199.1"/>
    </source>
</evidence>
<evidence type="ECO:0000313" key="3">
    <source>
        <dbReference type="Proteomes" id="UP000824159"/>
    </source>
</evidence>
<dbReference type="SMART" id="SM00849">
    <property type="entry name" value="Lactamase_B"/>
    <property type="match status" value="1"/>
</dbReference>
<dbReference type="Proteomes" id="UP000824159">
    <property type="component" value="Unassembled WGS sequence"/>
</dbReference>
<feature type="domain" description="Metallo-beta-lactamase" evidence="1">
    <location>
        <begin position="16"/>
        <end position="200"/>
    </location>
</feature>
<name>A0A9D1KV81_9FIRM</name>
<reference evidence="2" key="1">
    <citation type="submission" date="2020-10" db="EMBL/GenBank/DDBJ databases">
        <authorList>
            <person name="Gilroy R."/>
        </authorList>
    </citation>
    <scope>NUCLEOTIDE SEQUENCE</scope>
    <source>
        <strain evidence="2">CHK176-22527</strain>
    </source>
</reference>
<dbReference type="Gene3D" id="3.60.15.10">
    <property type="entry name" value="Ribonuclease Z/Hydroxyacylglutathione hydrolase-like"/>
    <property type="match status" value="1"/>
</dbReference>
<protein>
    <submittedName>
        <fullName evidence="2">MBL fold metallo-hydrolase</fullName>
    </submittedName>
</protein>
<dbReference type="InterPro" id="IPR001279">
    <property type="entry name" value="Metallo-B-lactamas"/>
</dbReference>
<sequence length="291" mass="33437">MEIKQAGAKTYYIEGNTNVGIYKTDEEKVCLIDTGSEGDGEKIDKLLCERGWKLEYILNTHTHIDHIGGNKYLMDKYDVPAYCTDYDMTFAHYSELEAAYMNGGYPPEKLRKIFRHPGMIGFKTLEENTFDWCSWTYLPGHSFGMVGIKTDDGVWFLGDAYLGRRLLDRNPFGFIYNVEAYLETLDKVKNLEGNLFIPSHGEIEEDISEIAEMNKANVLGIADRILDICSDYTGFDHILKGMYEQLRIRARAANQALLGSTTKSYLTYLQDSGKIEYKFIDNIMKWKTKDF</sequence>
<evidence type="ECO:0000259" key="1">
    <source>
        <dbReference type="SMART" id="SM00849"/>
    </source>
</evidence>
<dbReference type="InterPro" id="IPR050855">
    <property type="entry name" value="NDM-1-like"/>
</dbReference>
<dbReference type="SUPFAM" id="SSF56281">
    <property type="entry name" value="Metallo-hydrolase/oxidoreductase"/>
    <property type="match status" value="1"/>
</dbReference>
<dbReference type="InterPro" id="IPR036866">
    <property type="entry name" value="RibonucZ/Hydroxyglut_hydro"/>
</dbReference>
<accession>A0A9D1KV81</accession>
<dbReference type="Pfam" id="PF00753">
    <property type="entry name" value="Lactamase_B"/>
    <property type="match status" value="1"/>
</dbReference>